<dbReference type="InterPro" id="IPR000182">
    <property type="entry name" value="GNAT_dom"/>
</dbReference>
<evidence type="ECO:0000313" key="5">
    <source>
        <dbReference type="Proteomes" id="UP001299608"/>
    </source>
</evidence>
<feature type="domain" description="N-acetyltransferase" evidence="1">
    <location>
        <begin position="1"/>
        <end position="151"/>
    </location>
</feature>
<dbReference type="Gene3D" id="3.40.630.30">
    <property type="match status" value="1"/>
</dbReference>
<dbReference type="AlphaFoldDB" id="A0AAX1SCY1"/>
<dbReference type="EMBL" id="JAKNGE010000021">
    <property type="protein sequence ID" value="MCG4747082.1"/>
    <property type="molecule type" value="Genomic_DNA"/>
</dbReference>
<evidence type="ECO:0000313" key="4">
    <source>
        <dbReference type="Proteomes" id="UP000669239"/>
    </source>
</evidence>
<dbReference type="Pfam" id="PF00583">
    <property type="entry name" value="Acetyltransf_1"/>
    <property type="match status" value="1"/>
</dbReference>
<name>A0AAX1SCY1_9FIRM</name>
<dbReference type="PROSITE" id="PS51186">
    <property type="entry name" value="GNAT"/>
    <property type="match status" value="1"/>
</dbReference>
<sequence>MFRTETMTAGHKDYTKVRTLYENAFPPEERIPIRYLENGHQGNGDFIAFYQGDVFCGFFYLLTFGDLTNILFLAVEESLRGNGCGTRALQAIRSLKPDNRIILDIEAVDKHADNHSQRLKRRDFYLKNGYTGSGITYRWRGVTYELLITGGTITEKEFKDFWKTPDRQRDSLMEGLLQKPYAVIDVFPVQVPADRSSIYLETESLFLDNGESKRLARKLARMLVKLHCYFDMDMHTEGWHSGVSAERLEKAVRHAVKNSKGGLGLLLTQEQTLICLEGRSLHMTVYQPSSGVREILKPLAQSEGLFWREKSQ</sequence>
<comment type="caution">
    <text evidence="2">The sequence shown here is derived from an EMBL/GenBank/DDBJ whole genome shotgun (WGS) entry which is preliminary data.</text>
</comment>
<proteinExistence type="predicted"/>
<organism evidence="2 5">
    <name type="scientific">Enterocloster aldenensis</name>
    <dbReference type="NCBI Taxonomy" id="358742"/>
    <lineage>
        <taxon>Bacteria</taxon>
        <taxon>Bacillati</taxon>
        <taxon>Bacillota</taxon>
        <taxon>Clostridia</taxon>
        <taxon>Lachnospirales</taxon>
        <taxon>Lachnospiraceae</taxon>
        <taxon>Enterocloster</taxon>
    </lineage>
</organism>
<dbReference type="SUPFAM" id="SSF55729">
    <property type="entry name" value="Acyl-CoA N-acyltransferases (Nat)"/>
    <property type="match status" value="1"/>
</dbReference>
<dbReference type="InterPro" id="IPR016181">
    <property type="entry name" value="Acyl_CoA_acyltransferase"/>
</dbReference>
<keyword evidence="4" id="KW-1185">Reference proteome</keyword>
<evidence type="ECO:0000259" key="1">
    <source>
        <dbReference type="PROSITE" id="PS51186"/>
    </source>
</evidence>
<evidence type="ECO:0000313" key="3">
    <source>
        <dbReference type="EMBL" id="NSJ48564.1"/>
    </source>
</evidence>
<evidence type="ECO:0000313" key="2">
    <source>
        <dbReference type="EMBL" id="MCG4747082.1"/>
    </source>
</evidence>
<protein>
    <submittedName>
        <fullName evidence="2">GNAT family N-acetyltransferase</fullName>
    </submittedName>
</protein>
<gene>
    <name evidence="3" type="ORF">G5B36_07595</name>
    <name evidence="2" type="ORF">L0N08_16775</name>
</gene>
<accession>A0AAX1SCY1</accession>
<dbReference type="GO" id="GO:0016747">
    <property type="term" value="F:acyltransferase activity, transferring groups other than amino-acyl groups"/>
    <property type="evidence" value="ECO:0007669"/>
    <property type="project" value="InterPro"/>
</dbReference>
<reference evidence="3 4" key="1">
    <citation type="journal article" date="2020" name="Cell Host Microbe">
        <title>Functional and Genomic Variation between Human-Derived Isolates of Lachnospiraceae Reveals Inter- and Intra-Species Diversity.</title>
        <authorList>
            <person name="Sorbara M.T."/>
            <person name="Littmann E.R."/>
            <person name="Fontana E."/>
            <person name="Moody T.U."/>
            <person name="Kohout C.E."/>
            <person name="Gjonbalaj M."/>
            <person name="Eaton V."/>
            <person name="Seok R."/>
            <person name="Leiner I.M."/>
            <person name="Pamer E.G."/>
        </authorList>
    </citation>
    <scope>NUCLEOTIDE SEQUENCE [LARGE SCALE GENOMIC DNA]</scope>
    <source>
        <strain evidence="3 4">MSK.1.17</strain>
    </source>
</reference>
<reference evidence="3" key="2">
    <citation type="submission" date="2020-02" db="EMBL/GenBank/DDBJ databases">
        <authorList>
            <person name="Littmann E."/>
            <person name="Sorbara M."/>
        </authorList>
    </citation>
    <scope>NUCLEOTIDE SEQUENCE</scope>
    <source>
        <strain evidence="3">MSK.1.17</strain>
    </source>
</reference>
<dbReference type="Proteomes" id="UP001299608">
    <property type="component" value="Unassembled WGS sequence"/>
</dbReference>
<dbReference type="Proteomes" id="UP000669239">
    <property type="component" value="Unassembled WGS sequence"/>
</dbReference>
<dbReference type="RefSeq" id="WP_117563097.1">
    <property type="nucleotide sequence ID" value="NZ_JAAITT010000008.1"/>
</dbReference>
<dbReference type="EMBL" id="JAAITT010000008">
    <property type="protein sequence ID" value="NSJ48564.1"/>
    <property type="molecule type" value="Genomic_DNA"/>
</dbReference>
<reference evidence="2" key="3">
    <citation type="submission" date="2022-01" db="EMBL/GenBank/DDBJ databases">
        <title>Collection of gut derived symbiotic bacterial strains cultured from healthy donors.</title>
        <authorList>
            <person name="Lin H."/>
            <person name="Kohout C."/>
            <person name="Waligurski E."/>
            <person name="Pamer E.G."/>
        </authorList>
    </citation>
    <scope>NUCLEOTIDE SEQUENCE</scope>
    <source>
        <strain evidence="2">DFI.6.55</strain>
    </source>
</reference>